<evidence type="ECO:0000313" key="2">
    <source>
        <dbReference type="EMBL" id="AHV98346.1"/>
    </source>
</evidence>
<sequence>MRCITIWQPWATLIALGEKKFETRSWATQHRDAIAIHAGKKVDKAICQKEPFRSILAKHGYTADTLPTGSVVAVCRLADCLEVTESYGETAMLESPSQSIVIGDLEKAFGLFELGRFAWELADVRRLPKPIPAKGMQGLWNWEETHDFL</sequence>
<dbReference type="KEGG" id="psab:PSAB_17230"/>
<gene>
    <name evidence="2" type="ORF">PSAB_17230</name>
</gene>
<evidence type="ECO:0000259" key="1">
    <source>
        <dbReference type="Pfam" id="PF04266"/>
    </source>
</evidence>
<dbReference type="RefSeq" id="WP_025335832.1">
    <property type="nucleotide sequence ID" value="NZ_CP004078.1"/>
</dbReference>
<dbReference type="EMBL" id="CP004078">
    <property type="protein sequence ID" value="AHV98346.1"/>
    <property type="molecule type" value="Genomic_DNA"/>
</dbReference>
<dbReference type="Proteomes" id="UP000019772">
    <property type="component" value="Chromosome"/>
</dbReference>
<dbReference type="AlphaFoldDB" id="X4ZFR0"/>
<keyword evidence="3" id="KW-1185">Reference proteome</keyword>
<name>X4ZFR0_9BACL</name>
<dbReference type="SUPFAM" id="SSF88697">
    <property type="entry name" value="PUA domain-like"/>
    <property type="match status" value="1"/>
</dbReference>
<dbReference type="Pfam" id="PF04266">
    <property type="entry name" value="ASCH"/>
    <property type="match status" value="1"/>
</dbReference>
<dbReference type="Gene3D" id="2.30.130.30">
    <property type="entry name" value="Hypothetical protein"/>
    <property type="match status" value="1"/>
</dbReference>
<dbReference type="OrthoDB" id="359066at2"/>
<accession>X4ZFR0</accession>
<evidence type="ECO:0000313" key="3">
    <source>
        <dbReference type="Proteomes" id="UP000019772"/>
    </source>
</evidence>
<dbReference type="InterPro" id="IPR007374">
    <property type="entry name" value="ASCH_domain"/>
</dbReference>
<dbReference type="STRING" id="1268072.PSAB_17230"/>
<dbReference type="HOGENOM" id="CLU_051256_2_1_9"/>
<dbReference type="eggNOG" id="ENOG503347I">
    <property type="taxonomic scope" value="Bacteria"/>
</dbReference>
<dbReference type="InterPro" id="IPR015947">
    <property type="entry name" value="PUA-like_sf"/>
</dbReference>
<reference evidence="2 3" key="1">
    <citation type="journal article" date="2014" name="PLoS Genet.">
        <title>Comparative Genomic Analysis of N2-Fixing and Non-N2-Fixing Paenibacillus spp.: Organization, Evolution and Expression of the Nitrogen Fixation Genes.</title>
        <authorList>
            <person name="Xie J.B."/>
            <person name="Du Z."/>
            <person name="Bai L."/>
            <person name="Tian C."/>
            <person name="Zhang Y."/>
            <person name="Xie J.Y."/>
            <person name="Wang T."/>
            <person name="Liu X."/>
            <person name="Chen X."/>
            <person name="Cheng Q."/>
            <person name="Chen S."/>
            <person name="Li J."/>
        </authorList>
    </citation>
    <scope>NUCLEOTIDE SEQUENCE [LARGE SCALE GENOMIC DNA]</scope>
    <source>
        <strain evidence="2 3">T27</strain>
    </source>
</reference>
<protein>
    <recommendedName>
        <fullName evidence="1">ASCH domain-containing protein</fullName>
    </recommendedName>
</protein>
<dbReference type="CDD" id="cd06554">
    <property type="entry name" value="ASCH_ASC-1_like"/>
    <property type="match status" value="1"/>
</dbReference>
<feature type="domain" description="ASCH" evidence="1">
    <location>
        <begin position="4"/>
        <end position="86"/>
    </location>
</feature>
<organism evidence="2 3">
    <name type="scientific">Paenibacillus sabinae T27</name>
    <dbReference type="NCBI Taxonomy" id="1268072"/>
    <lineage>
        <taxon>Bacteria</taxon>
        <taxon>Bacillati</taxon>
        <taxon>Bacillota</taxon>
        <taxon>Bacilli</taxon>
        <taxon>Bacillales</taxon>
        <taxon>Paenibacillaceae</taxon>
        <taxon>Paenibacillus</taxon>
    </lineage>
</organism>
<proteinExistence type="predicted"/>
<dbReference type="PATRIC" id="fig|1268072.3.peg.3547"/>